<proteinExistence type="predicted"/>
<feature type="compositionally biased region" description="Polar residues" evidence="1">
    <location>
        <begin position="8"/>
        <end position="29"/>
    </location>
</feature>
<feature type="compositionally biased region" description="Low complexity" evidence="1">
    <location>
        <begin position="169"/>
        <end position="202"/>
    </location>
</feature>
<dbReference type="OrthoDB" id="2943086at2759"/>
<evidence type="ECO:0000256" key="1">
    <source>
        <dbReference type="SAM" id="MobiDB-lite"/>
    </source>
</evidence>
<sequence>MKTGYNPPRSSASPYRSETHQLRMSNSSHHTPKRQAWLQTGPPTYSPPEKESQTRGKKRAKSCDDESESGGDEYVLTAFGDVSPEDPYIPLGSRRYNLRPRVPRPPHPSKKDSVGKYESSYTRALAEHLRNSSRESSPSQDFKDFMDSVKSRKKMRRGDAGSMSSNPRGSTSSHSPISAGSTSSPSSSPSSASSDSVDHSPIPVTRVHRRPPLPKWDE</sequence>
<accession>A0A8K0UT10</accession>
<organism evidence="2 3">
    <name type="scientific">Cristinia sonorae</name>
    <dbReference type="NCBI Taxonomy" id="1940300"/>
    <lineage>
        <taxon>Eukaryota</taxon>
        <taxon>Fungi</taxon>
        <taxon>Dikarya</taxon>
        <taxon>Basidiomycota</taxon>
        <taxon>Agaricomycotina</taxon>
        <taxon>Agaricomycetes</taxon>
        <taxon>Agaricomycetidae</taxon>
        <taxon>Agaricales</taxon>
        <taxon>Pleurotineae</taxon>
        <taxon>Stephanosporaceae</taxon>
        <taxon>Cristinia</taxon>
    </lineage>
</organism>
<dbReference type="EMBL" id="JAEVFJ010000007">
    <property type="protein sequence ID" value="KAH8103585.1"/>
    <property type="molecule type" value="Genomic_DNA"/>
</dbReference>
<comment type="caution">
    <text evidence="2">The sequence shown here is derived from an EMBL/GenBank/DDBJ whole genome shotgun (WGS) entry which is preliminary data.</text>
</comment>
<gene>
    <name evidence="2" type="ORF">BXZ70DRAFT_1076175</name>
</gene>
<reference evidence="2" key="1">
    <citation type="journal article" date="2021" name="New Phytol.">
        <title>Evolutionary innovations through gain and loss of genes in the ectomycorrhizal Boletales.</title>
        <authorList>
            <person name="Wu G."/>
            <person name="Miyauchi S."/>
            <person name="Morin E."/>
            <person name="Kuo A."/>
            <person name="Drula E."/>
            <person name="Varga T."/>
            <person name="Kohler A."/>
            <person name="Feng B."/>
            <person name="Cao Y."/>
            <person name="Lipzen A."/>
            <person name="Daum C."/>
            <person name="Hundley H."/>
            <person name="Pangilinan J."/>
            <person name="Johnson J."/>
            <person name="Barry K."/>
            <person name="LaButti K."/>
            <person name="Ng V."/>
            <person name="Ahrendt S."/>
            <person name="Min B."/>
            <person name="Choi I.G."/>
            <person name="Park H."/>
            <person name="Plett J.M."/>
            <person name="Magnuson J."/>
            <person name="Spatafora J.W."/>
            <person name="Nagy L.G."/>
            <person name="Henrissat B."/>
            <person name="Grigoriev I.V."/>
            <person name="Yang Z.L."/>
            <person name="Xu J."/>
            <person name="Martin F.M."/>
        </authorList>
    </citation>
    <scope>NUCLEOTIDE SEQUENCE</scope>
    <source>
        <strain evidence="2">KKN 215</strain>
    </source>
</reference>
<feature type="region of interest" description="Disordered" evidence="1">
    <location>
        <begin position="1"/>
        <end position="218"/>
    </location>
</feature>
<evidence type="ECO:0000313" key="3">
    <source>
        <dbReference type="Proteomes" id="UP000813824"/>
    </source>
</evidence>
<name>A0A8K0UT10_9AGAR</name>
<dbReference type="Proteomes" id="UP000813824">
    <property type="component" value="Unassembled WGS sequence"/>
</dbReference>
<keyword evidence="3" id="KW-1185">Reference proteome</keyword>
<feature type="compositionally biased region" description="Basic and acidic residues" evidence="1">
    <location>
        <begin position="141"/>
        <end position="150"/>
    </location>
</feature>
<protein>
    <submittedName>
        <fullName evidence="2">Uncharacterized protein</fullName>
    </submittedName>
</protein>
<evidence type="ECO:0000313" key="2">
    <source>
        <dbReference type="EMBL" id="KAH8103585.1"/>
    </source>
</evidence>
<dbReference type="AlphaFoldDB" id="A0A8K0UT10"/>
<feature type="compositionally biased region" description="Basic residues" evidence="1">
    <location>
        <begin position="96"/>
        <end position="108"/>
    </location>
</feature>